<dbReference type="InterPro" id="IPR004151">
    <property type="entry name" value="7TM_GPCR_serpentine_rcpt_Sre"/>
</dbReference>
<dbReference type="GO" id="GO:0007606">
    <property type="term" value="P:sensory perception of chemical stimulus"/>
    <property type="evidence" value="ECO:0007669"/>
    <property type="project" value="InterPro"/>
</dbReference>
<gene>
    <name evidence="3" type="primary">Acey_s0114.g449</name>
    <name evidence="3" type="ORF">Y032_0114g449</name>
</gene>
<dbReference type="OrthoDB" id="5856866at2759"/>
<evidence type="ECO:0000313" key="4">
    <source>
        <dbReference type="Proteomes" id="UP000024635"/>
    </source>
</evidence>
<protein>
    <recommendedName>
        <fullName evidence="5">G-protein coupled receptors family 1 profile domain-containing protein</fullName>
    </recommendedName>
</protein>
<feature type="transmembrane region" description="Helical" evidence="2">
    <location>
        <begin position="95"/>
        <end position="114"/>
    </location>
</feature>
<evidence type="ECO:0008006" key="5">
    <source>
        <dbReference type="Google" id="ProtNLM"/>
    </source>
</evidence>
<evidence type="ECO:0000313" key="3">
    <source>
        <dbReference type="EMBL" id="EYC00633.1"/>
    </source>
</evidence>
<dbReference type="EMBL" id="JARK01001450">
    <property type="protein sequence ID" value="EYC00633.1"/>
    <property type="molecule type" value="Genomic_DNA"/>
</dbReference>
<feature type="transmembrane region" description="Helical" evidence="2">
    <location>
        <begin position="185"/>
        <end position="205"/>
    </location>
</feature>
<feature type="transmembrane region" description="Helical" evidence="2">
    <location>
        <begin position="143"/>
        <end position="165"/>
    </location>
</feature>
<accession>A0A016TDF3</accession>
<keyword evidence="2" id="KW-1133">Transmembrane helix</keyword>
<sequence>MICNTLTVINMTLQISKFNDDKTYSYIDTTFQVVYIYLTCTVTTCVVERSFATIFSSTYEYCRYWQVFIVGQLLSALVIFLHVHVYHIGGIISDMIMLCLSVLILTCLIALLVVNRRLTLSTRGLRSLSCRYQITENVRALRLLVPLVLFDTCVSVADMAGTLFFNVRPEFQPRNCASSPLYLPAYIVLRLSAVILQYAIPVCIIRHESVRKVVTMRCSRVSTSSQSSEHFEIKNVLGTILSKEGSQKNYFNYLHQQWKI</sequence>
<keyword evidence="2" id="KW-0472">Membrane</keyword>
<feature type="transmembrane region" description="Helical" evidence="2">
    <location>
        <begin position="64"/>
        <end position="83"/>
    </location>
</feature>
<organism evidence="3 4">
    <name type="scientific">Ancylostoma ceylanicum</name>
    <dbReference type="NCBI Taxonomy" id="53326"/>
    <lineage>
        <taxon>Eukaryota</taxon>
        <taxon>Metazoa</taxon>
        <taxon>Ecdysozoa</taxon>
        <taxon>Nematoda</taxon>
        <taxon>Chromadorea</taxon>
        <taxon>Rhabditida</taxon>
        <taxon>Rhabditina</taxon>
        <taxon>Rhabditomorpha</taxon>
        <taxon>Strongyloidea</taxon>
        <taxon>Ancylostomatidae</taxon>
        <taxon>Ancylostomatinae</taxon>
        <taxon>Ancylostoma</taxon>
    </lineage>
</organism>
<keyword evidence="2" id="KW-0812">Transmembrane</keyword>
<reference evidence="4" key="1">
    <citation type="journal article" date="2015" name="Nat. Genet.">
        <title>The genome and transcriptome of the zoonotic hookworm Ancylostoma ceylanicum identify infection-specific gene families.</title>
        <authorList>
            <person name="Schwarz E.M."/>
            <person name="Hu Y."/>
            <person name="Antoshechkin I."/>
            <person name="Miller M.M."/>
            <person name="Sternberg P.W."/>
            <person name="Aroian R.V."/>
        </authorList>
    </citation>
    <scope>NUCLEOTIDE SEQUENCE</scope>
    <source>
        <strain evidence="4">HY135</strain>
    </source>
</reference>
<dbReference type="InterPro" id="IPR052854">
    <property type="entry name" value="Serpentine_rcpt_epsilon"/>
</dbReference>
<dbReference type="Proteomes" id="UP000024635">
    <property type="component" value="Unassembled WGS sequence"/>
</dbReference>
<dbReference type="PANTHER" id="PTHR47518">
    <property type="entry name" value="SERPENTINE RECEPTOR CLASS EPSILON-13-RELATED"/>
    <property type="match status" value="1"/>
</dbReference>
<evidence type="ECO:0000256" key="1">
    <source>
        <dbReference type="ARBA" id="ARBA00006803"/>
    </source>
</evidence>
<dbReference type="AlphaFoldDB" id="A0A016TDF3"/>
<keyword evidence="4" id="KW-1185">Reference proteome</keyword>
<evidence type="ECO:0000256" key="2">
    <source>
        <dbReference type="SAM" id="Phobius"/>
    </source>
</evidence>
<comment type="caution">
    <text evidence="3">The sequence shown here is derived from an EMBL/GenBank/DDBJ whole genome shotgun (WGS) entry which is preliminary data.</text>
</comment>
<name>A0A016TDF3_9BILA</name>
<comment type="similarity">
    <text evidence="1">Belongs to the nematode receptor-like protein sre family.</text>
</comment>
<dbReference type="Pfam" id="PF03125">
    <property type="entry name" value="Sre"/>
    <property type="match status" value="1"/>
</dbReference>
<dbReference type="PANTHER" id="PTHR47518:SF8">
    <property type="entry name" value="G PROTEIN-COUPLED RECEPTOR"/>
    <property type="match status" value="1"/>
</dbReference>
<proteinExistence type="inferred from homology"/>
<feature type="transmembrane region" description="Helical" evidence="2">
    <location>
        <begin position="34"/>
        <end position="52"/>
    </location>
</feature>
<dbReference type="GO" id="GO:0016020">
    <property type="term" value="C:membrane"/>
    <property type="evidence" value="ECO:0007669"/>
    <property type="project" value="InterPro"/>
</dbReference>